<name>A0A8X6S238_TRICX</name>
<reference evidence="1" key="1">
    <citation type="submission" date="2020-08" db="EMBL/GenBank/DDBJ databases">
        <title>Multicomponent nature underlies the extraordinary mechanical properties of spider dragline silk.</title>
        <authorList>
            <person name="Kono N."/>
            <person name="Nakamura H."/>
            <person name="Mori M."/>
            <person name="Yoshida Y."/>
            <person name="Ohtoshi R."/>
            <person name="Malay A.D."/>
            <person name="Moran D.A.P."/>
            <person name="Tomita M."/>
            <person name="Numata K."/>
            <person name="Arakawa K."/>
        </authorList>
    </citation>
    <scope>NUCLEOTIDE SEQUENCE</scope>
</reference>
<protein>
    <submittedName>
        <fullName evidence="1">Uncharacterized protein</fullName>
    </submittedName>
</protein>
<gene>
    <name evidence="1" type="ORF">TNCV_1173461</name>
</gene>
<proteinExistence type="predicted"/>
<dbReference type="Proteomes" id="UP000887159">
    <property type="component" value="Unassembled WGS sequence"/>
</dbReference>
<dbReference type="AlphaFoldDB" id="A0A8X6S238"/>
<accession>A0A8X6S238</accession>
<evidence type="ECO:0000313" key="1">
    <source>
        <dbReference type="EMBL" id="GFY03388.1"/>
    </source>
</evidence>
<organism evidence="1 2">
    <name type="scientific">Trichonephila clavipes</name>
    <name type="common">Golden silk orbweaver</name>
    <name type="synonym">Nephila clavipes</name>
    <dbReference type="NCBI Taxonomy" id="2585209"/>
    <lineage>
        <taxon>Eukaryota</taxon>
        <taxon>Metazoa</taxon>
        <taxon>Ecdysozoa</taxon>
        <taxon>Arthropoda</taxon>
        <taxon>Chelicerata</taxon>
        <taxon>Arachnida</taxon>
        <taxon>Araneae</taxon>
        <taxon>Araneomorphae</taxon>
        <taxon>Entelegynae</taxon>
        <taxon>Araneoidea</taxon>
        <taxon>Nephilidae</taxon>
        <taxon>Trichonephila</taxon>
    </lineage>
</organism>
<evidence type="ECO:0000313" key="2">
    <source>
        <dbReference type="Proteomes" id="UP000887159"/>
    </source>
</evidence>
<comment type="caution">
    <text evidence="1">The sequence shown here is derived from an EMBL/GenBank/DDBJ whole genome shotgun (WGS) entry which is preliminary data.</text>
</comment>
<sequence>MSIVMKYFIRSSVGSFAYGSCIYIFTGGHCNLVVKVVDSWLAYHKLESNAAEDPSCTGDQCMLNLSRFKYPLVGVVWKLGKGDAILGAYCHLTMDQITWSTANSRRAALQLK</sequence>
<keyword evidence="2" id="KW-1185">Reference proteome</keyword>
<dbReference type="EMBL" id="BMAU01021236">
    <property type="protein sequence ID" value="GFY03388.1"/>
    <property type="molecule type" value="Genomic_DNA"/>
</dbReference>